<organism evidence="2 3">
    <name type="scientific">Leptolyngbya boryana NIES-2135</name>
    <dbReference type="NCBI Taxonomy" id="1973484"/>
    <lineage>
        <taxon>Bacteria</taxon>
        <taxon>Bacillati</taxon>
        <taxon>Cyanobacteriota</taxon>
        <taxon>Cyanophyceae</taxon>
        <taxon>Leptolyngbyales</taxon>
        <taxon>Leptolyngbyaceae</taxon>
        <taxon>Leptolyngbya group</taxon>
        <taxon>Leptolyngbya</taxon>
    </lineage>
</organism>
<reference evidence="2 3" key="1">
    <citation type="submission" date="2017-06" db="EMBL/GenBank/DDBJ databases">
        <title>Genome sequencing of cyanobaciteial culture collection at National Institute for Environmental Studies (NIES).</title>
        <authorList>
            <person name="Hirose Y."/>
            <person name="Shimura Y."/>
            <person name="Fujisawa T."/>
            <person name="Nakamura Y."/>
            <person name="Kawachi M."/>
        </authorList>
    </citation>
    <scope>NUCLEOTIDE SEQUENCE [LARGE SCALE GENOMIC DNA]</scope>
    <source>
        <strain evidence="2 3">NIES-2135</strain>
    </source>
</reference>
<feature type="signal peptide" evidence="1">
    <location>
        <begin position="1"/>
        <end position="18"/>
    </location>
</feature>
<accession>A0A1Z4JG34</accession>
<evidence type="ECO:0000313" key="3">
    <source>
        <dbReference type="Proteomes" id="UP000217895"/>
    </source>
</evidence>
<dbReference type="AlphaFoldDB" id="A0A1Z4JG34"/>
<dbReference type="EMBL" id="AP018203">
    <property type="protein sequence ID" value="BAY55457.1"/>
    <property type="molecule type" value="Genomic_DNA"/>
</dbReference>
<sequence length="198" mass="22039">MKASIIGLMILSGSPGFAAELDLDPTVIQNSPVLQRWQKQVPNLADKIRNDPSFRTRYRVGYASELYIGVEDLRLDRTNFTTSANYRASNWGADLHYYVRPLGSYINVAPTVGYRHLETAEGANLGVRALFVLSRGGGADISLTQSWVAPFSVEETGLTTLSIGYALTHNLRLSTDIQKQNSRDRKESRFGIGLEWMP</sequence>
<feature type="chain" id="PRO_5011116556" evidence="1">
    <location>
        <begin position="19"/>
        <end position="198"/>
    </location>
</feature>
<proteinExistence type="predicted"/>
<protein>
    <submittedName>
        <fullName evidence="2">Uncharacterized protein</fullName>
    </submittedName>
</protein>
<evidence type="ECO:0000313" key="2">
    <source>
        <dbReference type="EMBL" id="BAY55457.1"/>
    </source>
</evidence>
<keyword evidence="1" id="KW-0732">Signal</keyword>
<gene>
    <name evidence="2" type="ORF">NIES2135_22800</name>
</gene>
<evidence type="ECO:0000256" key="1">
    <source>
        <dbReference type="SAM" id="SignalP"/>
    </source>
</evidence>
<name>A0A1Z4JG34_LEPBY</name>
<dbReference type="Proteomes" id="UP000217895">
    <property type="component" value="Chromosome"/>
</dbReference>
<keyword evidence="3" id="KW-1185">Reference proteome</keyword>